<name>A0A165ELZ7_9APHY</name>
<feature type="compositionally biased region" description="Basic residues" evidence="1">
    <location>
        <begin position="8"/>
        <end position="26"/>
    </location>
</feature>
<dbReference type="GeneID" id="63828595"/>
<accession>A0A165ELZ7</accession>
<sequence>MSDGEKGKKPRSKPAPKEKKARKKAAKSGSPKPTKKQRSSSVVPSSDEDMEEDAAPSGSSPKAKRQSKAKTEQIVSNGESDAEAAAEPPKKRHKAAIEEFNASPVASVPPSKEVTPEAEEGGETSVKLVDSGYKSESEMSVLIDEPPKQSRKKKGEDLEAKSKAKKQTKEKKGKQPAKELSKDEETIKRMKSFVVACGVRKAWSKEFKDLDTPSAQIKRLKAILSDLGMTGRFSMEQAKTIRAKRELAKELEDVQNFQKAVVSSSSERARKRGRAQQEDADDSDEEGDVPRRPRTTARQSIMAFLGDQSEED</sequence>
<dbReference type="RefSeq" id="XP_040765076.1">
    <property type="nucleotide sequence ID" value="XM_040911567.1"/>
</dbReference>
<dbReference type="AlphaFoldDB" id="A0A165ELZ7"/>
<dbReference type="OrthoDB" id="552755at2759"/>
<dbReference type="PANTHER" id="PTHR15410:SF2">
    <property type="entry name" value="HIRA-INTERACTING PROTEIN 3"/>
    <property type="match status" value="1"/>
</dbReference>
<evidence type="ECO:0000313" key="2">
    <source>
        <dbReference type="EMBL" id="KZT07336.1"/>
    </source>
</evidence>
<evidence type="ECO:0000256" key="1">
    <source>
        <dbReference type="SAM" id="MobiDB-lite"/>
    </source>
</evidence>
<dbReference type="GO" id="GO:0005634">
    <property type="term" value="C:nucleus"/>
    <property type="evidence" value="ECO:0007669"/>
    <property type="project" value="TreeGrafter"/>
</dbReference>
<feature type="compositionally biased region" description="Basic residues" evidence="1">
    <location>
        <begin position="163"/>
        <end position="175"/>
    </location>
</feature>
<keyword evidence="3" id="KW-1185">Reference proteome</keyword>
<dbReference type="InterPro" id="IPR037647">
    <property type="entry name" value="HIRIP3"/>
</dbReference>
<feature type="region of interest" description="Disordered" evidence="1">
    <location>
        <begin position="1"/>
        <end position="185"/>
    </location>
</feature>
<dbReference type="Proteomes" id="UP000076871">
    <property type="component" value="Unassembled WGS sequence"/>
</dbReference>
<protein>
    <submittedName>
        <fullName evidence="2">Uncharacterized protein</fullName>
    </submittedName>
</protein>
<dbReference type="PANTHER" id="PTHR15410">
    <property type="entry name" value="HIRA-INTERACTING PROTEIN 3"/>
    <property type="match status" value="1"/>
</dbReference>
<dbReference type="STRING" id="1314785.A0A165ELZ7"/>
<dbReference type="InParanoid" id="A0A165ELZ7"/>
<gene>
    <name evidence="2" type="ORF">LAESUDRAFT_749614</name>
</gene>
<feature type="compositionally biased region" description="Acidic residues" evidence="1">
    <location>
        <begin position="278"/>
        <end position="287"/>
    </location>
</feature>
<proteinExistence type="predicted"/>
<organism evidence="2 3">
    <name type="scientific">Laetiporus sulphureus 93-53</name>
    <dbReference type="NCBI Taxonomy" id="1314785"/>
    <lineage>
        <taxon>Eukaryota</taxon>
        <taxon>Fungi</taxon>
        <taxon>Dikarya</taxon>
        <taxon>Basidiomycota</taxon>
        <taxon>Agaricomycotina</taxon>
        <taxon>Agaricomycetes</taxon>
        <taxon>Polyporales</taxon>
        <taxon>Laetiporus</taxon>
    </lineage>
</organism>
<evidence type="ECO:0000313" key="3">
    <source>
        <dbReference type="Proteomes" id="UP000076871"/>
    </source>
</evidence>
<dbReference type="EMBL" id="KV427620">
    <property type="protein sequence ID" value="KZT07336.1"/>
    <property type="molecule type" value="Genomic_DNA"/>
</dbReference>
<feature type="compositionally biased region" description="Basic and acidic residues" evidence="1">
    <location>
        <begin position="176"/>
        <end position="185"/>
    </location>
</feature>
<feature type="region of interest" description="Disordered" evidence="1">
    <location>
        <begin position="258"/>
        <end position="312"/>
    </location>
</feature>
<reference evidence="2 3" key="1">
    <citation type="journal article" date="2016" name="Mol. Biol. Evol.">
        <title>Comparative Genomics of Early-Diverging Mushroom-Forming Fungi Provides Insights into the Origins of Lignocellulose Decay Capabilities.</title>
        <authorList>
            <person name="Nagy L.G."/>
            <person name="Riley R."/>
            <person name="Tritt A."/>
            <person name="Adam C."/>
            <person name="Daum C."/>
            <person name="Floudas D."/>
            <person name="Sun H."/>
            <person name="Yadav J.S."/>
            <person name="Pangilinan J."/>
            <person name="Larsson K.H."/>
            <person name="Matsuura K."/>
            <person name="Barry K."/>
            <person name="Labutti K."/>
            <person name="Kuo R."/>
            <person name="Ohm R.A."/>
            <person name="Bhattacharya S.S."/>
            <person name="Shirouzu T."/>
            <person name="Yoshinaga Y."/>
            <person name="Martin F.M."/>
            <person name="Grigoriev I.V."/>
            <person name="Hibbett D.S."/>
        </authorList>
    </citation>
    <scope>NUCLEOTIDE SEQUENCE [LARGE SCALE GENOMIC DNA]</scope>
    <source>
        <strain evidence="2 3">93-53</strain>
    </source>
</reference>